<reference evidence="2 3" key="1">
    <citation type="submission" date="2016-03" db="EMBL/GenBank/DDBJ databases">
        <title>EvidentialGene: Evidence-directed Construction of Genes on Genomes.</title>
        <authorList>
            <person name="Gilbert D.G."/>
            <person name="Choi J.-H."/>
            <person name="Mockaitis K."/>
            <person name="Colbourne J."/>
            <person name="Pfrender M."/>
        </authorList>
    </citation>
    <scope>NUCLEOTIDE SEQUENCE [LARGE SCALE GENOMIC DNA]</scope>
    <source>
        <strain evidence="2 3">Xinb3</strain>
        <tissue evidence="2">Complete organism</tissue>
    </source>
</reference>
<comment type="caution">
    <text evidence="2">The sequence shown here is derived from an EMBL/GenBank/DDBJ whole genome shotgun (WGS) entry which is preliminary data.</text>
</comment>
<proteinExistence type="predicted"/>
<gene>
    <name evidence="2" type="ORF">APZ42_029524</name>
</gene>
<keyword evidence="1" id="KW-1133">Transmembrane helix</keyword>
<keyword evidence="1" id="KW-0472">Membrane</keyword>
<dbReference type="Proteomes" id="UP000076858">
    <property type="component" value="Unassembled WGS sequence"/>
</dbReference>
<keyword evidence="3" id="KW-1185">Reference proteome</keyword>
<organism evidence="2 3">
    <name type="scientific">Daphnia magna</name>
    <dbReference type="NCBI Taxonomy" id="35525"/>
    <lineage>
        <taxon>Eukaryota</taxon>
        <taxon>Metazoa</taxon>
        <taxon>Ecdysozoa</taxon>
        <taxon>Arthropoda</taxon>
        <taxon>Crustacea</taxon>
        <taxon>Branchiopoda</taxon>
        <taxon>Diplostraca</taxon>
        <taxon>Cladocera</taxon>
        <taxon>Anomopoda</taxon>
        <taxon>Daphniidae</taxon>
        <taxon>Daphnia</taxon>
    </lineage>
</organism>
<sequence>MPVTLYLRNEDILDFLFKKSIYTPSTSVVLHFVPALFSYVHVLPLHSAYHMTANFYDKVSVFIRFLLFLAADRDNG</sequence>
<evidence type="ECO:0000256" key="1">
    <source>
        <dbReference type="SAM" id="Phobius"/>
    </source>
</evidence>
<name>A0A164PNG5_9CRUS</name>
<dbReference type="EMBL" id="LRGB01002580">
    <property type="protein sequence ID" value="KZS06992.1"/>
    <property type="molecule type" value="Genomic_DNA"/>
</dbReference>
<accession>A0A164PNG5</accession>
<keyword evidence="1" id="KW-0812">Transmembrane</keyword>
<dbReference type="AlphaFoldDB" id="A0A164PNG5"/>
<protein>
    <submittedName>
        <fullName evidence="2">Uncharacterized protein</fullName>
    </submittedName>
</protein>
<feature type="transmembrane region" description="Helical" evidence="1">
    <location>
        <begin position="20"/>
        <end position="43"/>
    </location>
</feature>
<evidence type="ECO:0000313" key="2">
    <source>
        <dbReference type="EMBL" id="KZS06992.1"/>
    </source>
</evidence>
<evidence type="ECO:0000313" key="3">
    <source>
        <dbReference type="Proteomes" id="UP000076858"/>
    </source>
</evidence>